<dbReference type="InterPro" id="IPR037250">
    <property type="entry name" value="NEAT_dom_sf"/>
</dbReference>
<dbReference type="Proteomes" id="UP000472355">
    <property type="component" value="Unassembled WGS sequence"/>
</dbReference>
<dbReference type="InterPro" id="IPR050436">
    <property type="entry name" value="IsdA"/>
</dbReference>
<dbReference type="CDD" id="cd06920">
    <property type="entry name" value="NEAT"/>
    <property type="match status" value="5"/>
</dbReference>
<evidence type="ECO:0000256" key="5">
    <source>
        <dbReference type="SAM" id="Phobius"/>
    </source>
</evidence>
<feature type="region of interest" description="Disordered" evidence="4">
    <location>
        <begin position="457"/>
        <end position="485"/>
    </location>
</feature>
<accession>A0A6M0ST01</accession>
<feature type="transmembrane region" description="Helical" evidence="5">
    <location>
        <begin position="994"/>
        <end position="1020"/>
    </location>
</feature>
<evidence type="ECO:0000313" key="7">
    <source>
        <dbReference type="EMBL" id="NFA44401.1"/>
    </source>
</evidence>
<comment type="caution">
    <text evidence="7">The sequence shown here is derived from an EMBL/GenBank/DDBJ whole genome shotgun (WGS) entry which is preliminary data.</text>
</comment>
<keyword evidence="3" id="KW-0732">Signal</keyword>
<protein>
    <submittedName>
        <fullName evidence="7">Cell wall anchor protein</fullName>
    </submittedName>
</protein>
<organism evidence="7 8">
    <name type="scientific">Clostridium botulinum</name>
    <dbReference type="NCBI Taxonomy" id="1491"/>
    <lineage>
        <taxon>Bacteria</taxon>
        <taxon>Bacillati</taxon>
        <taxon>Bacillota</taxon>
        <taxon>Clostridia</taxon>
        <taxon>Eubacteriales</taxon>
        <taxon>Clostridiaceae</taxon>
        <taxon>Clostridium</taxon>
    </lineage>
</organism>
<dbReference type="SUPFAM" id="SSF158911">
    <property type="entry name" value="NEAT domain-like"/>
    <property type="match status" value="6"/>
</dbReference>
<dbReference type="SMART" id="SM00725">
    <property type="entry name" value="NEAT"/>
    <property type="match status" value="6"/>
</dbReference>
<feature type="domain" description="NEAT" evidence="6">
    <location>
        <begin position="208"/>
        <end position="327"/>
    </location>
</feature>
<gene>
    <name evidence="7" type="ORF">EXM65_18015</name>
</gene>
<dbReference type="AlphaFoldDB" id="A0A6M0ST01"/>
<feature type="domain" description="NEAT" evidence="6">
    <location>
        <begin position="482"/>
        <end position="603"/>
    </location>
</feature>
<dbReference type="Pfam" id="PF05031">
    <property type="entry name" value="NEAT"/>
    <property type="match status" value="6"/>
</dbReference>
<feature type="compositionally biased region" description="Acidic residues" evidence="4">
    <location>
        <begin position="468"/>
        <end position="484"/>
    </location>
</feature>
<evidence type="ECO:0000313" key="8">
    <source>
        <dbReference type="Proteomes" id="UP000472355"/>
    </source>
</evidence>
<evidence type="ECO:0000256" key="2">
    <source>
        <dbReference type="ARBA" id="ARBA00022512"/>
    </source>
</evidence>
<dbReference type="PROSITE" id="PS50978">
    <property type="entry name" value="NEAT"/>
    <property type="match status" value="6"/>
</dbReference>
<feature type="domain" description="NEAT" evidence="6">
    <location>
        <begin position="845"/>
        <end position="972"/>
    </location>
</feature>
<proteinExistence type="predicted"/>
<name>A0A6M0ST01_CLOBO</name>
<feature type="domain" description="NEAT" evidence="6">
    <location>
        <begin position="82"/>
        <end position="206"/>
    </location>
</feature>
<feature type="domain" description="NEAT" evidence="6">
    <location>
        <begin position="660"/>
        <end position="788"/>
    </location>
</feature>
<keyword evidence="2" id="KW-0134">Cell wall</keyword>
<reference evidence="7 8" key="1">
    <citation type="submission" date="2019-02" db="EMBL/GenBank/DDBJ databases">
        <title>Genome sequencing of Clostridium botulinum clinical isolates.</title>
        <authorList>
            <person name="Brunt J."/>
            <person name="Van Vliet A.H.M."/>
            <person name="Stringer S.C."/>
            <person name="Grant K.A."/>
            <person name="Carter A.C."/>
            <person name="Peck M.W."/>
        </authorList>
    </citation>
    <scope>NUCLEOTIDE SEQUENCE [LARGE SCALE GENOMIC DNA]</scope>
    <source>
        <strain evidence="7 8">H113700579</strain>
    </source>
</reference>
<keyword evidence="5" id="KW-0812">Transmembrane</keyword>
<dbReference type="EMBL" id="SGKU01000079">
    <property type="protein sequence ID" value="NFA44401.1"/>
    <property type="molecule type" value="Genomic_DNA"/>
</dbReference>
<evidence type="ECO:0000256" key="1">
    <source>
        <dbReference type="ARBA" id="ARBA00004168"/>
    </source>
</evidence>
<keyword evidence="5" id="KW-1133">Transmembrane helix</keyword>
<dbReference type="PANTHER" id="PTHR37824">
    <property type="entry name" value="IRON-REGULATED SURFACE DETERMINANT PROTEIN C"/>
    <property type="match status" value="1"/>
</dbReference>
<sequence length="1033" mass="115058">MKNRIISFMLALIVVFGFVPKVSAAELVEDNIISLRDLVDLDKSDSIFSIEGIKSTTSAQITIENDKELIEDDLELNLNDNLENGVYLINYSAYKDGTTEDSSAGKYIEESKLKVKNGKKTVLVTFKDEKSWISNLSAKVNDDKVKVTQTEVVDSKFTIEFPIDSLEDNISIGLTIMGFMNHSFDFIINDVTFMEPIEDDDTTDSEVLKDGKYTIDADILKTGTNEPSAASGYINKESNLKSENGQYTLTLNVKDIKVMSNIKATVDGKEVNVNISRNNDGTGELSFKINTLSSDILVACKVTVAEINYNSDVDFNVNLDKSTLKNDDGAIIQPPTEDVELPLYKDASYKIENEVLILGDRIPESVKYLDNNSIIDVQNQSIYLTLTFNMADFMSNREVKLNDNNGVTRYTIVSNSNNKTVIKFKISSLNDEIHISSKTRSLDEGFTLSLLKETLSEKTNDTGNSSDKEEETDKEDSEDDDLEDGTYTIKNKALKENSNATSDARGYLDDVSIVTVKNGKIYLTLKFTHGKMMSDISIKVEDKKTSYTTVKKSGNNLHIKFKIGSLSDEILVTSTIDTGIPAIGTIKGTKFRVLLRESTLDEDDEQDDEEDIEEDTEYKVEDTNKEDTIINNPENNITGGEIDNNISQSNPTLSGNSNSYKKATYKVNNEIVTDSQIGYQAARSAVNKSSYYEIENDSDHYITLGFTQTDVMGNIRLTIDGSKINYDIVNEDKSKKTMEIRFKVPSLSNQVVVTSNITAMGRDISFGIKFLESTLELISLEESETNIPSSIIAGTLTGTLSGANNNSNGNFFGTTLQSVSDNNSSVGGDSTRTLVDNNMISEAKEYFKRYTVNNEVLSNSAIGRTMARKYLNETSIIEEIDGKLYATVTFSSSNSMGDFKIKVNGEDIEHSIILNDKSNELISLRFPINNINDDIRTYIYIKPMKMTIDFGIKFLQDTMILIDEGTINEEKDIKLVENLATINQESSNNKNISVWKIAITTSIMTTTMNFAIAGIIYIIVKKRKKKLNKNINS</sequence>
<evidence type="ECO:0000256" key="4">
    <source>
        <dbReference type="SAM" id="MobiDB-lite"/>
    </source>
</evidence>
<feature type="domain" description="NEAT" evidence="6">
    <location>
        <begin position="344"/>
        <end position="468"/>
    </location>
</feature>
<evidence type="ECO:0000259" key="6">
    <source>
        <dbReference type="PROSITE" id="PS50978"/>
    </source>
</evidence>
<comment type="subcellular location">
    <subcellularLocation>
        <location evidence="1">Secreted</location>
        <location evidence="1">Cell wall</location>
        <topology evidence="1">Peptidoglycan-anchor</topology>
    </subcellularLocation>
</comment>
<evidence type="ECO:0000256" key="3">
    <source>
        <dbReference type="ARBA" id="ARBA00022729"/>
    </source>
</evidence>
<keyword evidence="5" id="KW-0472">Membrane</keyword>
<keyword evidence="2" id="KW-0964">Secreted</keyword>
<dbReference type="PANTHER" id="PTHR37824:SF1">
    <property type="entry name" value="IRON-REGULATED SURFACE DETERMINANT PROTEIN C"/>
    <property type="match status" value="1"/>
</dbReference>
<dbReference type="InterPro" id="IPR006635">
    <property type="entry name" value="NEAT_dom"/>
</dbReference>
<dbReference type="Gene3D" id="2.60.40.1850">
    <property type="match status" value="6"/>
</dbReference>